<comment type="caution">
    <text evidence="2">The sequence shown here is derived from an EMBL/GenBank/DDBJ whole genome shotgun (WGS) entry which is preliminary data.</text>
</comment>
<organism evidence="2 3">
    <name type="scientific">Parapedobacter defluvii</name>
    <dbReference type="NCBI Taxonomy" id="2045106"/>
    <lineage>
        <taxon>Bacteria</taxon>
        <taxon>Pseudomonadati</taxon>
        <taxon>Bacteroidota</taxon>
        <taxon>Sphingobacteriia</taxon>
        <taxon>Sphingobacteriales</taxon>
        <taxon>Sphingobacteriaceae</taxon>
        <taxon>Parapedobacter</taxon>
    </lineage>
</organism>
<dbReference type="Gene3D" id="3.30.1330.60">
    <property type="entry name" value="OmpA-like domain"/>
    <property type="match status" value="1"/>
</dbReference>
<dbReference type="Proteomes" id="UP000597338">
    <property type="component" value="Unassembled WGS sequence"/>
</dbReference>
<proteinExistence type="predicted"/>
<keyword evidence="3" id="KW-1185">Reference proteome</keyword>
<dbReference type="Pfam" id="PF13699">
    <property type="entry name" value="eCIS_core"/>
    <property type="match status" value="1"/>
</dbReference>
<dbReference type="InterPro" id="IPR025295">
    <property type="entry name" value="eCIS_core_dom"/>
</dbReference>
<dbReference type="SUPFAM" id="SSF103088">
    <property type="entry name" value="OmpA-like"/>
    <property type="match status" value="1"/>
</dbReference>
<dbReference type="EMBL" id="BMIK01000021">
    <property type="protein sequence ID" value="GGC44592.1"/>
    <property type="molecule type" value="Genomic_DNA"/>
</dbReference>
<evidence type="ECO:0000313" key="2">
    <source>
        <dbReference type="EMBL" id="GGC44592.1"/>
    </source>
</evidence>
<evidence type="ECO:0000313" key="3">
    <source>
        <dbReference type="Proteomes" id="UP000597338"/>
    </source>
</evidence>
<sequence length="590" mass="65201">MLSPKVASNAEANRATHGVFFQPKLTVNQPGDKYEQEADAMADQVMRMTVQRKCKHCEEEEKRIQRKGADLVTPVVDEGFENYVSSLHGRGTILPPSERDFFEPRFGYDFSNVRIHTGSDAAQSADRINALAYTAGTHIVFNTGQYQPGSENGKRLLAHELTHVVQQGGGAGAIQRQTTRRIAPNLVEVEHEGERYRVTRVLESRRRGSGSSGSIDADIDRTNVTITIKVCRDTTRGTVELGANIPESAIGVAQRILDAVTRGAIGDIERVLEGVDVTPFIEVLVARSGQFSITARGEVTVGLEGVTGGAGSLGIRIGPLDIGVRGQGDDEGWVLGGNITVTPGRTDETFECTSVPLSVKLVCEKWHEASPYEITVRVPYRDQERFIYFDYASATIDRTRSARMLTEITTLLQEGYRVTRITGHTSPEGPMQRGRRFVGNRELGESRATAALAEIESICTAQQLSMRDSRRCTADVVRDVRPIGMGELYTLSDDRGREIEGTPLAQHAVDEFKTSTDESAHRTEELLEQMESMSLEQQRDTVYPLLRRATITLEKSGMRDEQITLEEPAGYRRVGCPQAVETAARRQFLL</sequence>
<name>A0ABQ1MQ50_9SPHI</name>
<accession>A0ABQ1MQ50</accession>
<dbReference type="InterPro" id="IPR036737">
    <property type="entry name" value="OmpA-like_sf"/>
</dbReference>
<reference evidence="3" key="1">
    <citation type="journal article" date="2019" name="Int. J. Syst. Evol. Microbiol.">
        <title>The Global Catalogue of Microorganisms (GCM) 10K type strain sequencing project: providing services to taxonomists for standard genome sequencing and annotation.</title>
        <authorList>
            <consortium name="The Broad Institute Genomics Platform"/>
            <consortium name="The Broad Institute Genome Sequencing Center for Infectious Disease"/>
            <person name="Wu L."/>
            <person name="Ma J."/>
        </authorList>
    </citation>
    <scope>NUCLEOTIDE SEQUENCE [LARGE SCALE GENOMIC DNA]</scope>
    <source>
        <strain evidence="3">CGMCC 1.15342</strain>
    </source>
</reference>
<dbReference type="RefSeq" id="WP_188753338.1">
    <property type="nucleotide sequence ID" value="NZ_BMIK01000021.1"/>
</dbReference>
<feature type="domain" description="eCIS core" evidence="1">
    <location>
        <begin position="94"/>
        <end position="170"/>
    </location>
</feature>
<protein>
    <recommendedName>
        <fullName evidence="1">eCIS core domain-containing protein</fullName>
    </recommendedName>
</protein>
<gene>
    <name evidence="2" type="ORF">GCM10011386_41110</name>
</gene>
<evidence type="ECO:0000259" key="1">
    <source>
        <dbReference type="Pfam" id="PF13699"/>
    </source>
</evidence>